<evidence type="ECO:0000313" key="2">
    <source>
        <dbReference type="EMBL" id="CAF0704613.1"/>
    </source>
</evidence>
<proteinExistence type="predicted"/>
<keyword evidence="3" id="KW-1185">Reference proteome</keyword>
<gene>
    <name evidence="2" type="ORF">MPNT_70093</name>
</gene>
<name>A0A8J2BM16_9BACT</name>
<dbReference type="EMBL" id="CAJNOB010000067">
    <property type="protein sequence ID" value="CAF0704613.1"/>
    <property type="molecule type" value="Genomic_DNA"/>
</dbReference>
<evidence type="ECO:0000313" key="3">
    <source>
        <dbReference type="Proteomes" id="UP000663859"/>
    </source>
</evidence>
<dbReference type="AlphaFoldDB" id="A0A8J2BM16"/>
<evidence type="ECO:0000256" key="1">
    <source>
        <dbReference type="SAM" id="MobiDB-lite"/>
    </source>
</evidence>
<dbReference type="Proteomes" id="UP000663859">
    <property type="component" value="Unassembled WGS sequence"/>
</dbReference>
<protein>
    <submittedName>
        <fullName evidence="2">Uncharacterized protein</fullName>
    </submittedName>
</protein>
<feature type="region of interest" description="Disordered" evidence="1">
    <location>
        <begin position="1"/>
        <end position="22"/>
    </location>
</feature>
<reference evidence="2" key="1">
    <citation type="submission" date="2021-02" db="EMBL/GenBank/DDBJ databases">
        <authorList>
            <person name="Cremers G."/>
            <person name="Picone N."/>
        </authorList>
    </citation>
    <scope>NUCLEOTIDE SEQUENCE</scope>
    <source>
        <strain evidence="2">PQ17</strain>
    </source>
</reference>
<accession>A0A8J2BM16</accession>
<organism evidence="2 3">
    <name type="scientific">Candidatus Methylacidithermus pantelleriae</name>
    <dbReference type="NCBI Taxonomy" id="2744239"/>
    <lineage>
        <taxon>Bacteria</taxon>
        <taxon>Pseudomonadati</taxon>
        <taxon>Verrucomicrobiota</taxon>
        <taxon>Methylacidiphilae</taxon>
        <taxon>Methylacidiphilales</taxon>
        <taxon>Methylacidiphilaceae</taxon>
        <taxon>Candidatus Methylacidithermus</taxon>
    </lineage>
</organism>
<comment type="caution">
    <text evidence="2">The sequence shown here is derived from an EMBL/GenBank/DDBJ whole genome shotgun (WGS) entry which is preliminary data.</text>
</comment>
<feature type="compositionally biased region" description="Basic and acidic residues" evidence="1">
    <location>
        <begin position="1"/>
        <end position="11"/>
    </location>
</feature>
<sequence length="96" mass="10246">MPLSGRPERRAAAALTTGRGGDTKGERLKILVALGRVGLNPIARHGLNRSRLPFSASGCAPNCGLDVFSWWRAQAHPDPSAAFACGHRLDRGQTSR</sequence>